<proteinExistence type="predicted"/>
<reference evidence="3 4" key="1">
    <citation type="submission" date="2018-11" db="EMBL/GenBank/DDBJ databases">
        <title>Genome sequence of Apiotrichum porosum DSM 27194.</title>
        <authorList>
            <person name="Aliyu H."/>
            <person name="Gorte O."/>
            <person name="Ochsenreither K."/>
        </authorList>
    </citation>
    <scope>NUCLEOTIDE SEQUENCE [LARGE SCALE GENOMIC DNA]</scope>
    <source>
        <strain evidence="3 4">DSM 27194</strain>
    </source>
</reference>
<feature type="region of interest" description="Disordered" evidence="2">
    <location>
        <begin position="1"/>
        <end position="43"/>
    </location>
</feature>
<dbReference type="AlphaFoldDB" id="A0A427XIG4"/>
<feature type="coiled-coil region" evidence="1">
    <location>
        <begin position="124"/>
        <end position="151"/>
    </location>
</feature>
<protein>
    <submittedName>
        <fullName evidence="3">Uncharacterized protein</fullName>
    </submittedName>
</protein>
<organism evidence="3 4">
    <name type="scientific">Apiotrichum porosum</name>
    <dbReference type="NCBI Taxonomy" id="105984"/>
    <lineage>
        <taxon>Eukaryota</taxon>
        <taxon>Fungi</taxon>
        <taxon>Dikarya</taxon>
        <taxon>Basidiomycota</taxon>
        <taxon>Agaricomycotina</taxon>
        <taxon>Tremellomycetes</taxon>
        <taxon>Trichosporonales</taxon>
        <taxon>Trichosporonaceae</taxon>
        <taxon>Apiotrichum</taxon>
    </lineage>
</organism>
<name>A0A427XIG4_9TREE</name>
<dbReference type="Proteomes" id="UP000279236">
    <property type="component" value="Unassembled WGS sequence"/>
</dbReference>
<dbReference type="RefSeq" id="XP_028473720.1">
    <property type="nucleotide sequence ID" value="XM_028618042.1"/>
</dbReference>
<feature type="compositionally biased region" description="Basic and acidic residues" evidence="2">
    <location>
        <begin position="16"/>
        <end position="43"/>
    </location>
</feature>
<keyword evidence="1" id="KW-0175">Coiled coil</keyword>
<evidence type="ECO:0000313" key="3">
    <source>
        <dbReference type="EMBL" id="RSH78573.1"/>
    </source>
</evidence>
<sequence>MNERDQQSMAYSLQVEEERKLDHTRRERERERHAVEQNERGKIGRDANQAHQYIVTTFKQFAEHANAVSHAHNLVAKRQLDISHVTHRILEVDSRIAGYRDTILNLRFRFVGLELSHPSHSKEVREVETLLQALSSLIQREQNDLTAALSERDNLYKARFELEVTPLPQFPTLSLVAPAAMAPEFVVSSPPTLQTVEVVPSETDDVIDA</sequence>
<dbReference type="EMBL" id="RSCE01000012">
    <property type="protein sequence ID" value="RSH78573.1"/>
    <property type="molecule type" value="Genomic_DNA"/>
</dbReference>
<accession>A0A427XIG4</accession>
<evidence type="ECO:0000256" key="2">
    <source>
        <dbReference type="SAM" id="MobiDB-lite"/>
    </source>
</evidence>
<comment type="caution">
    <text evidence="3">The sequence shown here is derived from an EMBL/GenBank/DDBJ whole genome shotgun (WGS) entry which is preliminary data.</text>
</comment>
<evidence type="ECO:0000313" key="4">
    <source>
        <dbReference type="Proteomes" id="UP000279236"/>
    </source>
</evidence>
<keyword evidence="4" id="KW-1185">Reference proteome</keyword>
<evidence type="ECO:0000256" key="1">
    <source>
        <dbReference type="SAM" id="Coils"/>
    </source>
</evidence>
<gene>
    <name evidence="3" type="ORF">EHS24_002300</name>
</gene>
<dbReference type="GeneID" id="39586843"/>